<dbReference type="NCBIfam" id="NF040973">
    <property type="entry name" value="restrict_Sau3AI"/>
    <property type="match status" value="1"/>
</dbReference>
<evidence type="ECO:0000313" key="5">
    <source>
        <dbReference type="EMBL" id="WYJ88181.1"/>
    </source>
</evidence>
<keyword evidence="2" id="KW-0255">Endonuclease</keyword>
<dbReference type="CDD" id="cd22356">
    <property type="entry name" value="Sau3AI_N-like"/>
    <property type="match status" value="1"/>
</dbReference>
<feature type="domain" description="DNA mismatch repair MutH/Type II restriction enzyme Sau3AI" evidence="4">
    <location>
        <begin position="49"/>
        <end position="165"/>
    </location>
</feature>
<gene>
    <name evidence="5" type="ORF">A5866_003309</name>
</gene>
<dbReference type="Gene3D" id="3.40.600.10">
    <property type="entry name" value="DNA mismatch repair MutH/Restriction endonuclease, type II"/>
    <property type="match status" value="2"/>
</dbReference>
<reference evidence="5 6" key="2">
    <citation type="submission" date="2024-03" db="EMBL/GenBank/DDBJ databases">
        <title>The Genome Sequence of Enterococcus sp. DIV0727d.</title>
        <authorList>
            <consortium name="The Broad Institute Genomics Platform"/>
            <consortium name="The Broad Institute Microbial Omics Core"/>
            <consortium name="The Broad Institute Genomic Center for Infectious Diseases"/>
            <person name="Earl A."/>
            <person name="Manson A."/>
            <person name="Gilmore M."/>
            <person name="Schwartman J."/>
            <person name="Shea T."/>
            <person name="Abouelleil A."/>
            <person name="Cao P."/>
            <person name="Chapman S."/>
            <person name="Cusick C."/>
            <person name="Young S."/>
            <person name="Neafsey D."/>
            <person name="Nusbaum C."/>
            <person name="Birren B."/>
        </authorList>
    </citation>
    <scope>NUCLEOTIDE SEQUENCE [LARGE SCALE GENOMIC DNA]</scope>
    <source>
        <strain evidence="5 6">12C11_DIV0727</strain>
    </source>
</reference>
<dbReference type="InterPro" id="IPR011335">
    <property type="entry name" value="Restrct_endonuc-II-like"/>
</dbReference>
<protein>
    <recommendedName>
        <fullName evidence="4">DNA mismatch repair MutH/Type II restriction enzyme Sau3AI domain-containing protein</fullName>
    </recommendedName>
</protein>
<dbReference type="CDD" id="cd22355">
    <property type="entry name" value="Sau3AI_C"/>
    <property type="match status" value="1"/>
</dbReference>
<proteinExistence type="predicted"/>
<dbReference type="EMBL" id="CP147248">
    <property type="protein sequence ID" value="WYJ88181.1"/>
    <property type="molecule type" value="Genomic_DNA"/>
</dbReference>
<accession>A0ABZ2TA05</accession>
<name>A0ABZ2TA05_9ENTE</name>
<dbReference type="InterPro" id="IPR037057">
    <property type="entry name" value="DNA_rep_MutH/T2_RE_sf"/>
</dbReference>
<evidence type="ECO:0000256" key="1">
    <source>
        <dbReference type="ARBA" id="ARBA00022722"/>
    </source>
</evidence>
<organism evidence="5 6">
    <name type="scientific">Candidatus Enterococcus lemimoniae</name>
    <dbReference type="NCBI Taxonomy" id="1834167"/>
    <lineage>
        <taxon>Bacteria</taxon>
        <taxon>Bacillati</taxon>
        <taxon>Bacillota</taxon>
        <taxon>Bacilli</taxon>
        <taxon>Lactobacillales</taxon>
        <taxon>Enterococcaceae</taxon>
        <taxon>Enterococcus</taxon>
    </lineage>
</organism>
<evidence type="ECO:0000259" key="4">
    <source>
        <dbReference type="SMART" id="SM00927"/>
    </source>
</evidence>
<evidence type="ECO:0000256" key="3">
    <source>
        <dbReference type="ARBA" id="ARBA00022801"/>
    </source>
</evidence>
<evidence type="ECO:0000313" key="6">
    <source>
        <dbReference type="Proteomes" id="UP000195080"/>
    </source>
</evidence>
<keyword evidence="6" id="KW-1185">Reference proteome</keyword>
<evidence type="ECO:0000256" key="2">
    <source>
        <dbReference type="ARBA" id="ARBA00022759"/>
    </source>
</evidence>
<dbReference type="SMART" id="SM00927">
    <property type="entry name" value="MutH"/>
    <property type="match status" value="1"/>
</dbReference>
<dbReference type="RefSeq" id="WP_086444790.1">
    <property type="nucleotide sequence ID" value="NZ_CP147248.1"/>
</dbReference>
<dbReference type="Proteomes" id="UP000195080">
    <property type="component" value="Chromosome"/>
</dbReference>
<keyword evidence="1" id="KW-0540">Nuclease</keyword>
<sequence length="507" mass="58668">MKYMTKQEVHNRAVDAIGECIGELDLNNRLKQNGKGDIGIAIEEGWFDHPADNLAQPDFPEAGVELKVTPYKKLKNGDYSAKERLVLNMIDYSTEGEKQFEESSFWFKNKVIELMHYQYIVGVPKTEMTISSAHMMSLVELPEIKKNRDTLIEIPSEDFDIIKNDWEKINSFISLGKADELSESLTNYLGACKKGSKATKLKKYKFSEVGAFPRAYSFKQSYMTSILREHIMNEKKVKLYESIIKEKDILKNISFEEYVISKIDKYAGKTQKQLFDYFNIEVQMNNKGKYPKNANNMIIRAILGLTDTNGNEILAEEFDKANIRVKTIVLKNKIPEENMKVVPIPSFIELSKESWDSSKLREYFETTRFLFIVFNTDGDDIVLKGAKFWNMELADLDNTVRFGWENTIHGLKEGVVLEYNPTKNAKGYIIKNNLLKQSDDVIIHLRPDSKISSYIEGDLTNARELPSDSFWINRPSEKKDELSDKWMQKQAFWLNKQYIAKQVKELS</sequence>
<dbReference type="InterPro" id="IPR011337">
    <property type="entry name" value="DNA_rep_MutH/RE_typeII_Sau3AI"/>
</dbReference>
<reference evidence="6" key="1">
    <citation type="submission" date="2017-05" db="EMBL/GenBank/DDBJ databases">
        <title>The Genome Sequence of EEnterococcus faecalis 9F2_4866.</title>
        <authorList>
            <consortium name="The Broad Institute Genomics Platform"/>
            <consortium name="The Broad Institute Genomic Center for Infectious Diseases"/>
            <person name="Earl A."/>
            <person name="Manson A."/>
            <person name="Schwartman J."/>
            <person name="Gilmore M."/>
            <person name="Abouelleil A."/>
            <person name="Cao P."/>
            <person name="Chapman S."/>
            <person name="Cusick C."/>
            <person name="Shea T."/>
            <person name="Young S."/>
            <person name="Neafsey D."/>
            <person name="Nusbaum C."/>
            <person name="Birren B."/>
        </authorList>
    </citation>
    <scope>NUCLEOTIDE SEQUENCE [LARGE SCALE GENOMIC DNA]</scope>
    <source>
        <strain evidence="6">12C11_DIV0727</strain>
    </source>
</reference>
<keyword evidence="3" id="KW-0378">Hydrolase</keyword>
<dbReference type="Pfam" id="PF02976">
    <property type="entry name" value="MutH"/>
    <property type="match status" value="1"/>
</dbReference>
<dbReference type="SUPFAM" id="SSF52980">
    <property type="entry name" value="Restriction endonuclease-like"/>
    <property type="match status" value="2"/>
</dbReference>